<evidence type="ECO:0000313" key="1">
    <source>
        <dbReference type="EMBL" id="AES11162.1"/>
    </source>
</evidence>
<dbReference type="AlphaFoldDB" id="G9L1Y3"/>
<accession>G9L1Y3</accession>
<name>G9L1Y3_MUSPF</name>
<feature type="non-terminal residue" evidence="1">
    <location>
        <position position="87"/>
    </location>
</feature>
<sequence>PCQADQALSCAIVTYVGRTGRSLEPWASLPWDAAAPTQKVRGSLQRYLQMRGLTPGHMPPEAFCHLPKQWRTREVALPALGRNPHKT</sequence>
<feature type="non-terminal residue" evidence="1">
    <location>
        <position position="1"/>
    </location>
</feature>
<reference evidence="1" key="1">
    <citation type="journal article" date="2013" name="J. Virol.">
        <title>Sequencing, annotation, and characterization of the influenza ferret infectome.</title>
        <authorList>
            <person name="Leon A.J."/>
            <person name="Banner D."/>
            <person name="Xu L."/>
            <person name="Ran L."/>
            <person name="Peng Z."/>
            <person name="Yi K."/>
            <person name="Chen C."/>
            <person name="Xu F."/>
            <person name="Huang J."/>
            <person name="Zhao Z."/>
            <person name="Lin Z."/>
            <person name="Huang S.H."/>
            <person name="Fang Y."/>
            <person name="Kelvin A.A."/>
            <person name="Ross T.M."/>
            <person name="Farooqui A."/>
            <person name="Kelvin D.J."/>
        </authorList>
    </citation>
    <scope>NUCLEOTIDE SEQUENCE</scope>
    <source>
        <tissue evidence="1">Lungs</tissue>
    </source>
</reference>
<protein>
    <submittedName>
        <fullName evidence="1">Uncharacterized protein</fullName>
    </submittedName>
</protein>
<proteinExistence type="evidence at transcript level"/>
<organism evidence="1">
    <name type="scientific">Mustela putorius furo</name>
    <name type="common">European domestic ferret</name>
    <name type="synonym">Mustela furo</name>
    <dbReference type="NCBI Taxonomy" id="9669"/>
    <lineage>
        <taxon>Eukaryota</taxon>
        <taxon>Metazoa</taxon>
        <taxon>Chordata</taxon>
        <taxon>Craniata</taxon>
        <taxon>Vertebrata</taxon>
        <taxon>Euteleostomi</taxon>
        <taxon>Mammalia</taxon>
        <taxon>Eutheria</taxon>
        <taxon>Laurasiatheria</taxon>
        <taxon>Carnivora</taxon>
        <taxon>Caniformia</taxon>
        <taxon>Musteloidea</taxon>
        <taxon>Mustelidae</taxon>
        <taxon>Mustelinae</taxon>
        <taxon>Mustela</taxon>
    </lineage>
</organism>
<dbReference type="EMBL" id="JP022564">
    <property type="protein sequence ID" value="AES11162.1"/>
    <property type="molecule type" value="mRNA"/>
</dbReference>